<dbReference type="InterPro" id="IPR008554">
    <property type="entry name" value="Glutaredoxin-like"/>
</dbReference>
<dbReference type="STRING" id="1033810.HLPCO_002686"/>
<reference evidence="1 2" key="1">
    <citation type="journal article" date="2011" name="J. Bacteriol.">
        <title>Genome sequence of Haloplasma contractile, an unusual contractile bacterium from a deep-sea anoxic brine lake.</title>
        <authorList>
            <person name="Antunes A."/>
            <person name="Alam I."/>
            <person name="El Dorry H."/>
            <person name="Siam R."/>
            <person name="Robertson A."/>
            <person name="Bajic V.B."/>
            <person name="Stingl U."/>
        </authorList>
    </citation>
    <scope>NUCLEOTIDE SEQUENCE [LARGE SCALE GENOMIC DNA]</scope>
    <source>
        <strain evidence="1 2">SSD-17B</strain>
    </source>
</reference>
<dbReference type="AlphaFoldDB" id="F7PV11"/>
<sequence>MREIKITILSKEDCHFCDVAKALFKQLKVEFNVNIEIIDINTPEGKTQAEKFGLGLLFLPGILINDHPFSYGRPSEKKLRKELMRLINE</sequence>
<evidence type="ECO:0000313" key="1">
    <source>
        <dbReference type="EMBL" id="ERJ11246.1"/>
    </source>
</evidence>
<dbReference type="EMBL" id="AFNU02000013">
    <property type="protein sequence ID" value="ERJ11246.1"/>
    <property type="molecule type" value="Genomic_DNA"/>
</dbReference>
<name>F7PV11_9MOLU</name>
<dbReference type="Gene3D" id="3.40.30.10">
    <property type="entry name" value="Glutaredoxin"/>
    <property type="match status" value="1"/>
</dbReference>
<keyword evidence="2" id="KW-1185">Reference proteome</keyword>
<dbReference type="InterPro" id="IPR036249">
    <property type="entry name" value="Thioredoxin-like_sf"/>
</dbReference>
<dbReference type="InParanoid" id="F7PV11"/>
<evidence type="ECO:0000313" key="2">
    <source>
        <dbReference type="Proteomes" id="UP000005707"/>
    </source>
</evidence>
<proteinExistence type="predicted"/>
<dbReference type="PROSITE" id="PS51354">
    <property type="entry name" value="GLUTAREDOXIN_2"/>
    <property type="match status" value="1"/>
</dbReference>
<protein>
    <submittedName>
        <fullName evidence="1">Glutaredoxin 2 protein</fullName>
    </submittedName>
</protein>
<dbReference type="OrthoDB" id="5119771at2"/>
<accession>F7PV11</accession>
<dbReference type="Pfam" id="PF05768">
    <property type="entry name" value="Glrx-like"/>
    <property type="match status" value="1"/>
</dbReference>
<reference evidence="1 2" key="2">
    <citation type="journal article" date="2013" name="PLoS ONE">
        <title>INDIGO - INtegrated Data Warehouse of MIcrobial GenOmes with Examples from the Red Sea Extremophiles.</title>
        <authorList>
            <person name="Alam I."/>
            <person name="Antunes A."/>
            <person name="Kamau A.A."/>
            <person name="Ba Alawi W."/>
            <person name="Kalkatawi M."/>
            <person name="Stingl U."/>
            <person name="Bajic V.B."/>
        </authorList>
    </citation>
    <scope>NUCLEOTIDE SEQUENCE [LARGE SCALE GENOMIC DNA]</scope>
    <source>
        <strain evidence="1 2">SSD-17B</strain>
    </source>
</reference>
<gene>
    <name evidence="1" type="ORF">HLPCO_002686</name>
</gene>
<comment type="caution">
    <text evidence="1">The sequence shown here is derived from an EMBL/GenBank/DDBJ whole genome shotgun (WGS) entry which is preliminary data.</text>
</comment>
<dbReference type="RefSeq" id="WP_008825563.1">
    <property type="nucleotide sequence ID" value="NZ_AFNU02000013.1"/>
</dbReference>
<organism evidence="1 2">
    <name type="scientific">Haloplasma contractile SSD-17B</name>
    <dbReference type="NCBI Taxonomy" id="1033810"/>
    <lineage>
        <taxon>Bacteria</taxon>
        <taxon>Bacillati</taxon>
        <taxon>Mycoplasmatota</taxon>
        <taxon>Mollicutes</taxon>
        <taxon>Haloplasmatales</taxon>
        <taxon>Haloplasmataceae</taxon>
        <taxon>Haloplasma</taxon>
    </lineage>
</organism>
<dbReference type="eggNOG" id="COG0526">
    <property type="taxonomic scope" value="Bacteria"/>
</dbReference>
<dbReference type="Proteomes" id="UP000005707">
    <property type="component" value="Unassembled WGS sequence"/>
</dbReference>
<dbReference type="SUPFAM" id="SSF52833">
    <property type="entry name" value="Thioredoxin-like"/>
    <property type="match status" value="1"/>
</dbReference>